<dbReference type="PROSITE" id="PS50835">
    <property type="entry name" value="IG_LIKE"/>
    <property type="match status" value="1"/>
</dbReference>
<reference evidence="4" key="1">
    <citation type="submission" date="2025-08" db="UniProtKB">
        <authorList>
            <consortium name="Ensembl"/>
        </authorList>
    </citation>
    <scope>IDENTIFICATION</scope>
</reference>
<keyword evidence="1" id="KW-1133">Transmembrane helix</keyword>
<keyword evidence="1" id="KW-0472">Membrane</keyword>
<dbReference type="PANTHER" id="PTHR44819:SF1">
    <property type="entry name" value="V-TYPE IMMUNOGLOBULIN DOMAIN-CONTAINING SUPPRESSOR OF T-CELL ACTIVATION"/>
    <property type="match status" value="1"/>
</dbReference>
<evidence type="ECO:0000313" key="4">
    <source>
        <dbReference type="Ensembl" id="ENSAMXP00005006070.1"/>
    </source>
</evidence>
<sequence length="213" mass="23799">MGFPAVLLLLLGLIAAAEASGDHHDHTLHVSAPHASYSCPEGANVTLLCTDSGALAQPKDRVQHFWLYTPHGDQRCHDHSHPRGLKNPHGNRSVGVVYGTQEKTFFVTLLDLKQEDQGRYCCISLDLQPKDHHKASLQQTAHNHVLLTITPRRNDTRCSMFVPPSQNSMFAVLVTVGFILLVLCLPLILVLLYRQRRGSHGSRRAHELVRMDR</sequence>
<protein>
    <submittedName>
        <fullName evidence="4">V-set immunoregulatory receptor</fullName>
    </submittedName>
</protein>
<organism evidence="4 5">
    <name type="scientific">Astyanax mexicanus</name>
    <name type="common">Blind cave fish</name>
    <name type="synonym">Astyanax fasciatus mexicanus</name>
    <dbReference type="NCBI Taxonomy" id="7994"/>
    <lineage>
        <taxon>Eukaryota</taxon>
        <taxon>Metazoa</taxon>
        <taxon>Chordata</taxon>
        <taxon>Craniata</taxon>
        <taxon>Vertebrata</taxon>
        <taxon>Euteleostomi</taxon>
        <taxon>Actinopterygii</taxon>
        <taxon>Neopterygii</taxon>
        <taxon>Teleostei</taxon>
        <taxon>Ostariophysi</taxon>
        <taxon>Characiformes</taxon>
        <taxon>Characoidei</taxon>
        <taxon>Acestrorhamphidae</taxon>
        <taxon>Acestrorhamphinae</taxon>
        <taxon>Astyanax</taxon>
    </lineage>
</organism>
<dbReference type="AlphaFoldDB" id="A0A8B9J6U3"/>
<dbReference type="GO" id="GO:0046636">
    <property type="term" value="P:negative regulation of alpha-beta T cell activation"/>
    <property type="evidence" value="ECO:0007669"/>
    <property type="project" value="TreeGrafter"/>
</dbReference>
<evidence type="ECO:0000256" key="2">
    <source>
        <dbReference type="SAM" id="SignalP"/>
    </source>
</evidence>
<dbReference type="PANTHER" id="PTHR44819">
    <property type="entry name" value="V-TYPE IMMUNOGLOBULIN DOMAIN-CONTAINING SUPPRESSOR OF T-CELL ACTIVATION"/>
    <property type="match status" value="1"/>
</dbReference>
<dbReference type="InterPro" id="IPR013783">
    <property type="entry name" value="Ig-like_fold"/>
</dbReference>
<feature type="chain" id="PRO_5034886256" evidence="2">
    <location>
        <begin position="20"/>
        <end position="213"/>
    </location>
</feature>
<keyword evidence="1" id="KW-0812">Transmembrane</keyword>
<feature type="domain" description="Ig-like" evidence="3">
    <location>
        <begin position="4"/>
        <end position="138"/>
    </location>
</feature>
<dbReference type="InterPro" id="IPR036179">
    <property type="entry name" value="Ig-like_dom_sf"/>
</dbReference>
<evidence type="ECO:0000256" key="1">
    <source>
        <dbReference type="SAM" id="Phobius"/>
    </source>
</evidence>
<dbReference type="InterPro" id="IPR042473">
    <property type="entry name" value="VISTA"/>
</dbReference>
<feature type="signal peptide" evidence="2">
    <location>
        <begin position="1"/>
        <end position="19"/>
    </location>
</feature>
<dbReference type="SUPFAM" id="SSF48726">
    <property type="entry name" value="Immunoglobulin"/>
    <property type="match status" value="1"/>
</dbReference>
<evidence type="ECO:0000259" key="3">
    <source>
        <dbReference type="PROSITE" id="PS50835"/>
    </source>
</evidence>
<dbReference type="GO" id="GO:0050776">
    <property type="term" value="P:regulation of immune response"/>
    <property type="evidence" value="ECO:0007669"/>
    <property type="project" value="InterPro"/>
</dbReference>
<proteinExistence type="predicted"/>
<dbReference type="Proteomes" id="UP000694621">
    <property type="component" value="Unplaced"/>
</dbReference>
<accession>A0A8B9J6U3</accession>
<dbReference type="InterPro" id="IPR007110">
    <property type="entry name" value="Ig-like_dom"/>
</dbReference>
<name>A0A8B9J6U3_ASTMX</name>
<keyword evidence="2" id="KW-0732">Signal</keyword>
<dbReference type="Gene3D" id="2.60.40.10">
    <property type="entry name" value="Immunoglobulins"/>
    <property type="match status" value="1"/>
</dbReference>
<dbReference type="GO" id="GO:0005886">
    <property type="term" value="C:plasma membrane"/>
    <property type="evidence" value="ECO:0007669"/>
    <property type="project" value="TreeGrafter"/>
</dbReference>
<dbReference type="Ensembl" id="ENSAMXT00005006897.1">
    <property type="protein sequence ID" value="ENSAMXP00005006070.1"/>
    <property type="gene ID" value="ENSAMXG00005003638.1"/>
</dbReference>
<evidence type="ECO:0000313" key="5">
    <source>
        <dbReference type="Proteomes" id="UP000694621"/>
    </source>
</evidence>
<feature type="transmembrane region" description="Helical" evidence="1">
    <location>
        <begin position="169"/>
        <end position="193"/>
    </location>
</feature>